<proteinExistence type="inferred from homology"/>
<keyword evidence="4 7" id="KW-0833">Ubl conjugation pathway</keyword>
<dbReference type="InterPro" id="IPR001578">
    <property type="entry name" value="Peptidase_C12_UCH"/>
</dbReference>
<reference evidence="11" key="1">
    <citation type="submission" date="2021-06" db="EMBL/GenBank/DDBJ databases">
        <title>Comparative genomics, transcriptomics and evolutionary studies reveal genomic signatures of adaptation to plant cell wall in hemibiotrophic fungi.</title>
        <authorList>
            <consortium name="DOE Joint Genome Institute"/>
            <person name="Baroncelli R."/>
            <person name="Diaz J.F."/>
            <person name="Benocci T."/>
            <person name="Peng M."/>
            <person name="Battaglia E."/>
            <person name="Haridas S."/>
            <person name="Andreopoulos W."/>
            <person name="Labutti K."/>
            <person name="Pangilinan J."/>
            <person name="Floch G.L."/>
            <person name="Makela M.R."/>
            <person name="Henrissat B."/>
            <person name="Grigoriev I.V."/>
            <person name="Crouch J.A."/>
            <person name="De Vries R.P."/>
            <person name="Sukno S.A."/>
            <person name="Thon M.R."/>
        </authorList>
    </citation>
    <scope>NUCLEOTIDE SEQUENCE</scope>
    <source>
        <strain evidence="11">CBS 193.32</strain>
    </source>
</reference>
<dbReference type="Gene3D" id="3.40.532.10">
    <property type="entry name" value="Peptidase C12, ubiquitin carboxyl-terminal hydrolase"/>
    <property type="match status" value="1"/>
</dbReference>
<dbReference type="GO" id="GO:0006511">
    <property type="term" value="P:ubiquitin-dependent protein catabolic process"/>
    <property type="evidence" value="ECO:0007669"/>
    <property type="project" value="UniProtKB-UniRule"/>
</dbReference>
<dbReference type="Proteomes" id="UP001224890">
    <property type="component" value="Unassembled WGS sequence"/>
</dbReference>
<evidence type="ECO:0000256" key="5">
    <source>
        <dbReference type="ARBA" id="ARBA00022801"/>
    </source>
</evidence>
<dbReference type="InterPro" id="IPR057254">
    <property type="entry name" value="UCH_AS"/>
</dbReference>
<protein>
    <recommendedName>
        <fullName evidence="8">Ubiquitin carboxyl-terminal hydrolase</fullName>
        <ecNumber evidence="8">3.4.19.12</ecNumber>
    </recommendedName>
</protein>
<dbReference type="SUPFAM" id="SSF54001">
    <property type="entry name" value="Cysteine proteinases"/>
    <property type="match status" value="1"/>
</dbReference>
<dbReference type="Pfam" id="PF01088">
    <property type="entry name" value="Peptidase_C12"/>
    <property type="match status" value="1"/>
</dbReference>
<name>A0AAJ0ALR9_9PEZI</name>
<accession>A0AAJ0ALR9</accession>
<comment type="similarity">
    <text evidence="2 7 8">Belongs to the peptidase C12 family.</text>
</comment>
<feature type="chain" id="PRO_5042511004" description="Ubiquitin carboxyl-terminal hydrolase" evidence="9">
    <location>
        <begin position="20"/>
        <end position="273"/>
    </location>
</feature>
<comment type="caution">
    <text evidence="11">The sequence shown here is derived from an EMBL/GenBank/DDBJ whole genome shotgun (WGS) entry which is preliminary data.</text>
</comment>
<dbReference type="PRINTS" id="PR00707">
    <property type="entry name" value="UBCTHYDRLASE"/>
</dbReference>
<dbReference type="PROSITE" id="PS52048">
    <property type="entry name" value="UCH_DOMAIN"/>
    <property type="match status" value="1"/>
</dbReference>
<keyword evidence="3 7" id="KW-0645">Protease</keyword>
<dbReference type="InterPro" id="IPR038765">
    <property type="entry name" value="Papain-like_cys_pep_sf"/>
</dbReference>
<evidence type="ECO:0000256" key="6">
    <source>
        <dbReference type="ARBA" id="ARBA00022807"/>
    </source>
</evidence>
<dbReference type="GO" id="GO:0016579">
    <property type="term" value="P:protein deubiquitination"/>
    <property type="evidence" value="ECO:0007669"/>
    <property type="project" value="TreeGrafter"/>
</dbReference>
<dbReference type="PANTHER" id="PTHR10589">
    <property type="entry name" value="UBIQUITIN CARBOXYL-TERMINAL HYDROLASE"/>
    <property type="match status" value="1"/>
</dbReference>
<evidence type="ECO:0000259" key="10">
    <source>
        <dbReference type="PROSITE" id="PS52048"/>
    </source>
</evidence>
<dbReference type="FunFam" id="3.40.532.10:FF:000006">
    <property type="entry name" value="Ubiquitin carboxyl-terminal hydrolase"/>
    <property type="match status" value="1"/>
</dbReference>
<feature type="active site" description="Nucleophile" evidence="7">
    <location>
        <position position="131"/>
    </location>
</feature>
<feature type="site" description="Important for enzyme activity" evidence="7">
    <location>
        <position position="223"/>
    </location>
</feature>
<gene>
    <name evidence="11" type="ORF">BDP55DRAFT_662090</name>
</gene>
<keyword evidence="5 7" id="KW-0378">Hydrolase</keyword>
<evidence type="ECO:0000313" key="11">
    <source>
        <dbReference type="EMBL" id="KAK1676248.1"/>
    </source>
</evidence>
<feature type="signal peptide" evidence="9">
    <location>
        <begin position="1"/>
        <end position="19"/>
    </location>
</feature>
<evidence type="ECO:0000256" key="3">
    <source>
        <dbReference type="ARBA" id="ARBA00022670"/>
    </source>
</evidence>
<evidence type="ECO:0000256" key="9">
    <source>
        <dbReference type="SAM" id="SignalP"/>
    </source>
</evidence>
<evidence type="ECO:0000256" key="4">
    <source>
        <dbReference type="ARBA" id="ARBA00022786"/>
    </source>
</evidence>
<feature type="domain" description="UCH catalytic" evidence="10">
    <location>
        <begin position="40"/>
        <end position="271"/>
    </location>
</feature>
<dbReference type="GO" id="GO:0005737">
    <property type="term" value="C:cytoplasm"/>
    <property type="evidence" value="ECO:0007669"/>
    <property type="project" value="TreeGrafter"/>
</dbReference>
<dbReference type="CDD" id="cd09616">
    <property type="entry name" value="Peptidase_C12_UCH_L1_L3"/>
    <property type="match status" value="1"/>
</dbReference>
<sequence>MILTPLLTIISTLLTSIQTCPNNSSLRTLTLKMPEVYNKAFIPLESNPQVFNELITALGASPALHFQDILTLDDPAFLPSKILALILVFPTTPTYEARLTAEDAGAKDWMVEHDEEDEDAVWFKQTINNACGLYAVLHALANGRAKDFVTPGSLLDNLLSITAPMDPAQAAMVLEGSQELEDAYAAIATKGDTTAPQSAEEEVYFHYICFVKSPDTGHLYELDGDRKGPVDRGIPNEEEKVDLGPKSVDIVRNFIQQGRESIGFSLLALTEGA</sequence>
<dbReference type="GeneID" id="85459302"/>
<dbReference type="AlphaFoldDB" id="A0AAJ0ALR9"/>
<dbReference type="EMBL" id="JAHMHR010000018">
    <property type="protein sequence ID" value="KAK1676248.1"/>
    <property type="molecule type" value="Genomic_DNA"/>
</dbReference>
<keyword evidence="6 7" id="KW-0788">Thiol protease</keyword>
<dbReference type="PROSITE" id="PS00140">
    <property type="entry name" value="UCH_1"/>
    <property type="match status" value="1"/>
</dbReference>
<keyword evidence="9" id="KW-0732">Signal</keyword>
<evidence type="ECO:0000256" key="7">
    <source>
        <dbReference type="PROSITE-ProRule" id="PRU01393"/>
    </source>
</evidence>
<keyword evidence="12" id="KW-1185">Reference proteome</keyword>
<dbReference type="PANTHER" id="PTHR10589:SF17">
    <property type="entry name" value="UBIQUITIN CARBOXYL-TERMINAL HYDROLASE"/>
    <property type="match status" value="1"/>
</dbReference>
<dbReference type="GO" id="GO:0004843">
    <property type="term" value="F:cysteine-type deubiquitinase activity"/>
    <property type="evidence" value="ECO:0007669"/>
    <property type="project" value="UniProtKB-UniRule"/>
</dbReference>
<comment type="catalytic activity">
    <reaction evidence="1 7 8">
        <text>Thiol-dependent hydrolysis of ester, thioester, amide, peptide and isopeptide bonds formed by the C-terminal Gly of ubiquitin (a 76-residue protein attached to proteins as an intracellular targeting signal).</text>
        <dbReference type="EC" id="3.4.19.12"/>
    </reaction>
</comment>
<evidence type="ECO:0000256" key="1">
    <source>
        <dbReference type="ARBA" id="ARBA00000707"/>
    </source>
</evidence>
<dbReference type="EC" id="3.4.19.12" evidence="8"/>
<dbReference type="RefSeq" id="XP_060430251.1">
    <property type="nucleotide sequence ID" value="XM_060574776.1"/>
</dbReference>
<evidence type="ECO:0000313" key="12">
    <source>
        <dbReference type="Proteomes" id="UP001224890"/>
    </source>
</evidence>
<feature type="active site" description="Proton donor" evidence="7">
    <location>
        <position position="206"/>
    </location>
</feature>
<feature type="site" description="Transition state stabilizer" evidence="7">
    <location>
        <position position="125"/>
    </location>
</feature>
<evidence type="ECO:0000256" key="8">
    <source>
        <dbReference type="RuleBase" id="RU361215"/>
    </source>
</evidence>
<organism evidence="11 12">
    <name type="scientific">Colletotrichum godetiae</name>
    <dbReference type="NCBI Taxonomy" id="1209918"/>
    <lineage>
        <taxon>Eukaryota</taxon>
        <taxon>Fungi</taxon>
        <taxon>Dikarya</taxon>
        <taxon>Ascomycota</taxon>
        <taxon>Pezizomycotina</taxon>
        <taxon>Sordariomycetes</taxon>
        <taxon>Hypocreomycetidae</taxon>
        <taxon>Glomerellales</taxon>
        <taxon>Glomerellaceae</taxon>
        <taxon>Colletotrichum</taxon>
        <taxon>Colletotrichum acutatum species complex</taxon>
    </lineage>
</organism>
<evidence type="ECO:0000256" key="2">
    <source>
        <dbReference type="ARBA" id="ARBA00009326"/>
    </source>
</evidence>
<dbReference type="InterPro" id="IPR036959">
    <property type="entry name" value="Peptidase_C12_UCH_sf"/>
</dbReference>